<dbReference type="GO" id="GO:0008285">
    <property type="term" value="P:negative regulation of cell population proliferation"/>
    <property type="evidence" value="ECO:0007669"/>
    <property type="project" value="InterPro"/>
</dbReference>
<reference evidence="8 9" key="1">
    <citation type="submission" date="2019-07" db="EMBL/GenBank/DDBJ databases">
        <title>WGS assembly of Gossypium tomentosum.</title>
        <authorList>
            <person name="Chen Z.J."/>
            <person name="Sreedasyam A."/>
            <person name="Ando A."/>
            <person name="Song Q."/>
            <person name="De L."/>
            <person name="Hulse-Kemp A."/>
            <person name="Ding M."/>
            <person name="Ye W."/>
            <person name="Kirkbride R."/>
            <person name="Jenkins J."/>
            <person name="Plott C."/>
            <person name="Lovell J."/>
            <person name="Lin Y.-M."/>
            <person name="Vaughn R."/>
            <person name="Liu B."/>
            <person name="Li W."/>
            <person name="Simpson S."/>
            <person name="Scheffler B."/>
            <person name="Saski C."/>
            <person name="Grover C."/>
            <person name="Hu G."/>
            <person name="Conover J."/>
            <person name="Carlson J."/>
            <person name="Shu S."/>
            <person name="Boston L."/>
            <person name="Williams M."/>
            <person name="Peterson D."/>
            <person name="Mcgee K."/>
            <person name="Jones D."/>
            <person name="Wendel J."/>
            <person name="Stelly D."/>
            <person name="Grimwood J."/>
            <person name="Schmutz J."/>
        </authorList>
    </citation>
    <scope>NUCLEOTIDE SEQUENCE [LARGE SCALE GENOMIC DNA]</scope>
    <source>
        <strain evidence="8">7179.01</strain>
    </source>
</reference>
<dbReference type="InterPro" id="IPR012552">
    <property type="entry name" value="DVL"/>
</dbReference>
<proteinExistence type="inferred from homology"/>
<keyword evidence="2" id="KW-0217">Developmental protein</keyword>
<evidence type="ECO:0000256" key="3">
    <source>
        <dbReference type="ARBA" id="ARBA00022475"/>
    </source>
</evidence>
<gene>
    <name evidence="8" type="ORF">ES332_D07G160100v1</name>
</gene>
<dbReference type="EMBL" id="CM017629">
    <property type="protein sequence ID" value="TYH62999.1"/>
    <property type="molecule type" value="Genomic_DNA"/>
</dbReference>
<dbReference type="Proteomes" id="UP000322667">
    <property type="component" value="Chromosome D07"/>
</dbReference>
<keyword evidence="6" id="KW-0472">Membrane</keyword>
<name>A0A5D2K895_GOSTO</name>
<evidence type="ECO:0000256" key="6">
    <source>
        <dbReference type="ARBA" id="ARBA00023136"/>
    </source>
</evidence>
<organism evidence="8 9">
    <name type="scientific">Gossypium tomentosum</name>
    <name type="common">Hawaiian cotton</name>
    <name type="synonym">Gossypium sandvicense</name>
    <dbReference type="NCBI Taxonomy" id="34277"/>
    <lineage>
        <taxon>Eukaryota</taxon>
        <taxon>Viridiplantae</taxon>
        <taxon>Streptophyta</taxon>
        <taxon>Embryophyta</taxon>
        <taxon>Tracheophyta</taxon>
        <taxon>Spermatophyta</taxon>
        <taxon>Magnoliopsida</taxon>
        <taxon>eudicotyledons</taxon>
        <taxon>Gunneridae</taxon>
        <taxon>Pentapetalae</taxon>
        <taxon>rosids</taxon>
        <taxon>malvids</taxon>
        <taxon>Malvales</taxon>
        <taxon>Malvaceae</taxon>
        <taxon>Malvoideae</taxon>
        <taxon>Gossypium</taxon>
    </lineage>
</organism>
<evidence type="ECO:0000256" key="2">
    <source>
        <dbReference type="ARBA" id="ARBA00022473"/>
    </source>
</evidence>
<evidence type="ECO:0000256" key="7">
    <source>
        <dbReference type="ARBA" id="ARBA00024340"/>
    </source>
</evidence>
<evidence type="ECO:0000256" key="1">
    <source>
        <dbReference type="ARBA" id="ARBA00004162"/>
    </source>
</evidence>
<evidence type="ECO:0000256" key="4">
    <source>
        <dbReference type="ARBA" id="ARBA00022692"/>
    </source>
</evidence>
<keyword evidence="4" id="KW-0812">Transmembrane</keyword>
<keyword evidence="3" id="KW-1003">Cell membrane</keyword>
<evidence type="ECO:0000313" key="8">
    <source>
        <dbReference type="EMBL" id="TYH62999.1"/>
    </source>
</evidence>
<comment type="similarity">
    <text evidence="7">Belongs to the DVL/RTFL small polypeptides family.</text>
</comment>
<dbReference type="GO" id="GO:0048367">
    <property type="term" value="P:shoot system development"/>
    <property type="evidence" value="ECO:0007669"/>
    <property type="project" value="UniProtKB-ARBA"/>
</dbReference>
<dbReference type="InterPro" id="IPR051525">
    <property type="entry name" value="DVL_RTFL_regulatory"/>
</dbReference>
<evidence type="ECO:0000256" key="5">
    <source>
        <dbReference type="ARBA" id="ARBA00022989"/>
    </source>
</evidence>
<dbReference type="GO" id="GO:0005886">
    <property type="term" value="C:plasma membrane"/>
    <property type="evidence" value="ECO:0007669"/>
    <property type="project" value="UniProtKB-SubCell"/>
</dbReference>
<keyword evidence="5" id="KW-1133">Transmembrane helix</keyword>
<keyword evidence="9" id="KW-1185">Reference proteome</keyword>
<dbReference type="AlphaFoldDB" id="A0A5D2K895"/>
<protein>
    <submittedName>
        <fullName evidence="8">Uncharacterized protein</fullName>
    </submittedName>
</protein>
<evidence type="ECO:0000313" key="9">
    <source>
        <dbReference type="Proteomes" id="UP000322667"/>
    </source>
</evidence>
<accession>A0A5D2K895</accession>
<dbReference type="PANTHER" id="PTHR33102">
    <property type="entry name" value="DVL19-RELATED-RELATED"/>
    <property type="match status" value="1"/>
</dbReference>
<dbReference type="Pfam" id="PF08137">
    <property type="entry name" value="DVL"/>
    <property type="match status" value="1"/>
</dbReference>
<comment type="subcellular location">
    <subcellularLocation>
        <location evidence="1">Cell membrane</location>
        <topology evidence="1">Single-pass membrane protein</topology>
    </subcellularLocation>
</comment>
<sequence length="50" mass="5921">MGTGCVGFPVRKRGKVEFPRSRILKEKRAKLYIIKRCVLMLLCWRDPKDK</sequence>